<evidence type="ECO:0000256" key="3">
    <source>
        <dbReference type="ARBA" id="ARBA00023082"/>
    </source>
</evidence>
<dbReference type="InterPro" id="IPR036388">
    <property type="entry name" value="WH-like_DNA-bd_sf"/>
</dbReference>
<dbReference type="InterPro" id="IPR009042">
    <property type="entry name" value="RNA_pol_sigma70_r1_2"/>
</dbReference>
<dbReference type="FunFam" id="1.10.601.10:FF:000001">
    <property type="entry name" value="RNA polymerase sigma factor SigA"/>
    <property type="match status" value="1"/>
</dbReference>
<dbReference type="SUPFAM" id="SSF88946">
    <property type="entry name" value="Sigma2 domain of RNA polymerase sigma factors"/>
    <property type="match status" value="1"/>
</dbReference>
<dbReference type="STRING" id="471855.Shel_22200"/>
<dbReference type="InterPro" id="IPR007624">
    <property type="entry name" value="RNA_pol_sigma70_r3"/>
</dbReference>
<accession>C7N108</accession>
<evidence type="ECO:0000259" key="8">
    <source>
        <dbReference type="PROSITE" id="PS00716"/>
    </source>
</evidence>
<evidence type="ECO:0000313" key="9">
    <source>
        <dbReference type="EMBL" id="ACV23230.1"/>
    </source>
</evidence>
<sequence length="314" mass="34999">MARNEHARQVNVVGDSIRMYLRDIGKVDLLTPAEEVELAKKYQTGLAAEAALAQMNEGSVEVDRRECRKLLRVQRAGQEAKDKLVAANLRLVVSIAKKYRGRGLPLLDLVQEGNLGLIRAVEKFDYTKGFKLSTYATWWIRQAVTRAIADKARTIRLPVHVVGLMNKVVRVQHELADELERDPSPAEIADRLGISEQCVVELLKLGSEPLSLETPVGDDKTSEIGDFIEDRNSEDAFDAAAEAMLRDDVASALSRLPERERKIIELRFGIVDGEPRTLAQIGDQLGVTRERIRQIESKTLGDLALCEELRGHAS</sequence>
<dbReference type="Pfam" id="PF00140">
    <property type="entry name" value="Sigma70_r1_2"/>
    <property type="match status" value="1"/>
</dbReference>
<dbReference type="InterPro" id="IPR007627">
    <property type="entry name" value="RNA_pol_sigma70_r2"/>
</dbReference>
<dbReference type="eggNOG" id="COG0568">
    <property type="taxonomic scope" value="Bacteria"/>
</dbReference>
<dbReference type="NCBIfam" id="TIGR02937">
    <property type="entry name" value="sigma70-ECF"/>
    <property type="match status" value="1"/>
</dbReference>
<dbReference type="PRINTS" id="PR00046">
    <property type="entry name" value="SIGMA70FCT"/>
</dbReference>
<evidence type="ECO:0000256" key="6">
    <source>
        <dbReference type="RuleBase" id="RU362124"/>
    </source>
</evidence>
<dbReference type="RefSeq" id="WP_012799330.1">
    <property type="nucleotide sequence ID" value="NC_013165.1"/>
</dbReference>
<comment type="function">
    <text evidence="6">Sigma factors are initiation factors that promote the attachment of RNA polymerase to specific initiation sites and are then released.</text>
</comment>
<evidence type="ECO:0000256" key="5">
    <source>
        <dbReference type="ARBA" id="ARBA00023163"/>
    </source>
</evidence>
<dbReference type="GO" id="GO:0016987">
    <property type="term" value="F:sigma factor activity"/>
    <property type="evidence" value="ECO:0007669"/>
    <property type="project" value="UniProtKB-KW"/>
</dbReference>
<reference evidence="9 10" key="1">
    <citation type="journal article" date="2009" name="Stand. Genomic Sci.">
        <title>Complete genome sequence of Slackia heliotrinireducens type strain (RHS 1).</title>
        <authorList>
            <person name="Pukall R."/>
            <person name="Lapidus A."/>
            <person name="Nolan M."/>
            <person name="Copeland A."/>
            <person name="Glavina Del Rio T."/>
            <person name="Lucas S."/>
            <person name="Chen F."/>
            <person name="Tice H."/>
            <person name="Cheng J.F."/>
            <person name="Chertkov O."/>
            <person name="Bruce D."/>
            <person name="Goodwin L."/>
            <person name="Kuske C."/>
            <person name="Brettin T."/>
            <person name="Detter J.C."/>
            <person name="Han C."/>
            <person name="Pitluck S."/>
            <person name="Pati A."/>
            <person name="Mavrommatis K."/>
            <person name="Ivanova N."/>
            <person name="Ovchinnikova G."/>
            <person name="Chen A."/>
            <person name="Palaniappan K."/>
            <person name="Schneider S."/>
            <person name="Rohde M."/>
            <person name="Chain P."/>
            <person name="D'haeseleer P."/>
            <person name="Goker M."/>
            <person name="Bristow J."/>
            <person name="Eisen J.A."/>
            <person name="Markowitz V."/>
            <person name="Kyrpides N.C."/>
            <person name="Klenk H.P."/>
            <person name="Hugenholtz P."/>
        </authorList>
    </citation>
    <scope>NUCLEOTIDE SEQUENCE [LARGE SCALE GENOMIC DNA]</scope>
    <source>
        <strain evidence="10">ATCC 29202 / DSM 20476 / NCTC 11029 / RHS 1</strain>
    </source>
</reference>
<keyword evidence="10" id="KW-1185">Reference proteome</keyword>
<evidence type="ECO:0000313" key="10">
    <source>
        <dbReference type="Proteomes" id="UP000002026"/>
    </source>
</evidence>
<evidence type="ECO:0000256" key="2">
    <source>
        <dbReference type="ARBA" id="ARBA00023015"/>
    </source>
</evidence>
<dbReference type="PANTHER" id="PTHR30603:SF60">
    <property type="entry name" value="RNA POLYMERASE SIGMA FACTOR RPOD"/>
    <property type="match status" value="1"/>
</dbReference>
<dbReference type="PROSITE" id="PS00715">
    <property type="entry name" value="SIGMA70_1"/>
    <property type="match status" value="1"/>
</dbReference>
<dbReference type="Proteomes" id="UP000002026">
    <property type="component" value="Chromosome"/>
</dbReference>
<dbReference type="CDD" id="cd06171">
    <property type="entry name" value="Sigma70_r4"/>
    <property type="match status" value="1"/>
</dbReference>
<dbReference type="InterPro" id="IPR013325">
    <property type="entry name" value="RNA_pol_sigma_r2"/>
</dbReference>
<dbReference type="GO" id="GO:0003677">
    <property type="term" value="F:DNA binding"/>
    <property type="evidence" value="ECO:0007669"/>
    <property type="project" value="UniProtKB-KW"/>
</dbReference>
<evidence type="ECO:0000256" key="4">
    <source>
        <dbReference type="ARBA" id="ARBA00023125"/>
    </source>
</evidence>
<dbReference type="Pfam" id="PF04542">
    <property type="entry name" value="Sigma70_r2"/>
    <property type="match status" value="1"/>
</dbReference>
<dbReference type="InterPro" id="IPR014284">
    <property type="entry name" value="RNA_pol_sigma-70_dom"/>
</dbReference>
<dbReference type="HOGENOM" id="CLU_014793_3_4_11"/>
<evidence type="ECO:0000256" key="1">
    <source>
        <dbReference type="ARBA" id="ARBA00007788"/>
    </source>
</evidence>
<protein>
    <recommendedName>
        <fullName evidence="6">RNA polymerase sigma factor</fullName>
    </recommendedName>
</protein>
<feature type="domain" description="RNA polymerase sigma-70" evidence="7">
    <location>
        <begin position="108"/>
        <end position="121"/>
    </location>
</feature>
<name>C7N108_SLAHD</name>
<organism evidence="9 10">
    <name type="scientific">Slackia heliotrinireducens (strain ATCC 29202 / DSM 20476 / NCTC 11029 / RHS 1)</name>
    <name type="common">Peptococcus heliotrinreducens</name>
    <dbReference type="NCBI Taxonomy" id="471855"/>
    <lineage>
        <taxon>Bacteria</taxon>
        <taxon>Bacillati</taxon>
        <taxon>Actinomycetota</taxon>
        <taxon>Coriobacteriia</taxon>
        <taxon>Eggerthellales</taxon>
        <taxon>Eggerthellaceae</taxon>
        <taxon>Slackia</taxon>
    </lineage>
</organism>
<dbReference type="Gene3D" id="1.20.120.1810">
    <property type="match status" value="1"/>
</dbReference>
<dbReference type="SUPFAM" id="SSF88659">
    <property type="entry name" value="Sigma3 and sigma4 domains of RNA polymerase sigma factors"/>
    <property type="match status" value="2"/>
</dbReference>
<dbReference type="InterPro" id="IPR000943">
    <property type="entry name" value="RNA_pol_sigma70"/>
</dbReference>
<dbReference type="InterPro" id="IPR013324">
    <property type="entry name" value="RNA_pol_sigma_r3/r4-like"/>
</dbReference>
<dbReference type="PROSITE" id="PS00716">
    <property type="entry name" value="SIGMA70_2"/>
    <property type="match status" value="1"/>
</dbReference>
<dbReference type="InterPro" id="IPR007630">
    <property type="entry name" value="RNA_pol_sigma70_r4"/>
</dbReference>
<gene>
    <name evidence="9" type="ordered locus">Shel_22200</name>
</gene>
<dbReference type="KEGG" id="shi:Shel_22200"/>
<dbReference type="AlphaFoldDB" id="C7N108"/>
<keyword evidence="4 6" id="KW-0238">DNA-binding</keyword>
<dbReference type="InterPro" id="IPR050239">
    <property type="entry name" value="Sigma-70_RNA_pol_init_factors"/>
</dbReference>
<keyword evidence="5 6" id="KW-0804">Transcription</keyword>
<keyword evidence="3 6" id="KW-0731">Sigma factor</keyword>
<comment type="similarity">
    <text evidence="1 6">Belongs to the sigma-70 factor family.</text>
</comment>
<feature type="domain" description="RNA polymerase sigma-70" evidence="8">
    <location>
        <begin position="277"/>
        <end position="303"/>
    </location>
</feature>
<keyword evidence="2 6" id="KW-0805">Transcription regulation</keyword>
<dbReference type="PANTHER" id="PTHR30603">
    <property type="entry name" value="RNA POLYMERASE SIGMA FACTOR RPO"/>
    <property type="match status" value="1"/>
</dbReference>
<dbReference type="Gene3D" id="1.10.10.10">
    <property type="entry name" value="Winged helix-like DNA-binding domain superfamily/Winged helix DNA-binding domain"/>
    <property type="match status" value="2"/>
</dbReference>
<dbReference type="Pfam" id="PF04545">
    <property type="entry name" value="Sigma70_r4"/>
    <property type="match status" value="1"/>
</dbReference>
<proteinExistence type="inferred from homology"/>
<dbReference type="GO" id="GO:0006352">
    <property type="term" value="P:DNA-templated transcription initiation"/>
    <property type="evidence" value="ECO:0007669"/>
    <property type="project" value="InterPro"/>
</dbReference>
<evidence type="ECO:0000259" key="7">
    <source>
        <dbReference type="PROSITE" id="PS00715"/>
    </source>
</evidence>
<dbReference type="Pfam" id="PF04539">
    <property type="entry name" value="Sigma70_r3"/>
    <property type="match status" value="1"/>
</dbReference>
<dbReference type="EMBL" id="CP001684">
    <property type="protein sequence ID" value="ACV23230.1"/>
    <property type="molecule type" value="Genomic_DNA"/>
</dbReference>